<dbReference type="SUPFAM" id="SSF49265">
    <property type="entry name" value="Fibronectin type III"/>
    <property type="match status" value="1"/>
</dbReference>
<keyword evidence="2" id="KW-1185">Reference proteome</keyword>
<gene>
    <name evidence="1" type="ORF">BXP70_23625</name>
</gene>
<sequence length="658" mass="69992">MTLHVVPFVNYRFLLLFWLVGLGFTTNLFAQTPVDSCTRTTSANQPPAAFEAYDVATGRRLDAFCQGQFVRFAPNPTRNLPATVVVLYDTTRCSNPAGSVFTITSRPGRVSVYENAQNSDPTAPSGTLYVRRYAVYGTPKPVVTARPCSAGIVEVTIAAPNSPGPKYNHYAIRIGNGPLVSNVQPGTASYPIPTGGPTTVTVTGSYDAVQCTGSETVTFTPLPAPQTPAIQRIAARSGSLDFQFAALQPEFRYELQIASGSAYTTLATLPTSSGPTFTLPSAPLSGRYRLRLISPCQISTLDYPSAPVATTTLRAVSVSGRNVLQWSFLDSASVSSYEITRDGARLAVVSGPSRYIDTLVSCGTTYQYRVTATRGAVTSASDLASVQTISTLAPPTPRLVASFNLRNQVELTATTPRTPTSGQLTFTRDGQNIATTAVRTLRDSTLAPGAGACYTVRLLDVCGNRSADSPPACPPLLTAQAADPLGSSASLTWSALRGPDPAAPVNYRLLTLAADGTVLASRAVSGSTELDQQPASNRQVLRYRLEASGGGLPAGTVSYSNIATVARRISIVLPTAFSPNGDGLNDVLEVKGRYLDKFKFVVVDRNGQEVFRGTDRTQTWDGRVRNNPPVPGAYAWRFEATDETGQVIVQNGTITIVR</sequence>
<reference evidence="1 2" key="1">
    <citation type="submission" date="2017-01" db="EMBL/GenBank/DDBJ databases">
        <title>A new Hymenobacter.</title>
        <authorList>
            <person name="Liang Y."/>
            <person name="Feng F."/>
        </authorList>
    </citation>
    <scope>NUCLEOTIDE SEQUENCE [LARGE SCALE GENOMIC DNA]</scope>
    <source>
        <strain evidence="1">MIMBbqt21</strain>
    </source>
</reference>
<dbReference type="Pfam" id="PF13585">
    <property type="entry name" value="CHU_C"/>
    <property type="match status" value="1"/>
</dbReference>
<organism evidence="1 2">
    <name type="scientific">Hymenobacter crusticola</name>
    <dbReference type="NCBI Taxonomy" id="1770526"/>
    <lineage>
        <taxon>Bacteria</taxon>
        <taxon>Pseudomonadati</taxon>
        <taxon>Bacteroidota</taxon>
        <taxon>Cytophagia</taxon>
        <taxon>Cytophagales</taxon>
        <taxon>Hymenobacteraceae</taxon>
        <taxon>Hymenobacter</taxon>
    </lineage>
</organism>
<accession>A0A243W7J9</accession>
<evidence type="ECO:0008006" key="3">
    <source>
        <dbReference type="Google" id="ProtNLM"/>
    </source>
</evidence>
<dbReference type="EMBL" id="MTSE01000021">
    <property type="protein sequence ID" value="OUJ70549.1"/>
    <property type="molecule type" value="Genomic_DNA"/>
</dbReference>
<dbReference type="Proteomes" id="UP000194873">
    <property type="component" value="Unassembled WGS sequence"/>
</dbReference>
<evidence type="ECO:0000313" key="2">
    <source>
        <dbReference type="Proteomes" id="UP000194873"/>
    </source>
</evidence>
<name>A0A243W7J9_9BACT</name>
<proteinExistence type="predicted"/>
<dbReference type="InterPro" id="IPR026341">
    <property type="entry name" value="T9SS_type_B"/>
</dbReference>
<dbReference type="AlphaFoldDB" id="A0A243W7J9"/>
<dbReference type="NCBIfam" id="TIGR04131">
    <property type="entry name" value="Bac_Flav_CTERM"/>
    <property type="match status" value="1"/>
</dbReference>
<protein>
    <recommendedName>
        <fullName evidence="3">Fibronectin type-III domain-containing protein</fullName>
    </recommendedName>
</protein>
<dbReference type="InterPro" id="IPR013783">
    <property type="entry name" value="Ig-like_fold"/>
</dbReference>
<dbReference type="Gene3D" id="2.60.40.10">
    <property type="entry name" value="Immunoglobulins"/>
    <property type="match status" value="1"/>
</dbReference>
<comment type="caution">
    <text evidence="1">The sequence shown here is derived from an EMBL/GenBank/DDBJ whole genome shotgun (WGS) entry which is preliminary data.</text>
</comment>
<dbReference type="OrthoDB" id="631648at2"/>
<dbReference type="InterPro" id="IPR036116">
    <property type="entry name" value="FN3_sf"/>
</dbReference>
<evidence type="ECO:0000313" key="1">
    <source>
        <dbReference type="EMBL" id="OUJ70549.1"/>
    </source>
</evidence>